<name>A0A1E7L4J2_9ACTN</name>
<dbReference type="Gene3D" id="3.40.50.10140">
    <property type="entry name" value="Toll/interleukin-1 receptor homology (TIR) domain"/>
    <property type="match status" value="1"/>
</dbReference>
<proteinExistence type="predicted"/>
<dbReference type="GO" id="GO:0007165">
    <property type="term" value="P:signal transduction"/>
    <property type="evidence" value="ECO:0007669"/>
    <property type="project" value="InterPro"/>
</dbReference>
<dbReference type="Proteomes" id="UP000176005">
    <property type="component" value="Unassembled WGS sequence"/>
</dbReference>
<organism evidence="2 3">
    <name type="scientific">Streptomyces nanshensis</name>
    <dbReference type="NCBI Taxonomy" id="518642"/>
    <lineage>
        <taxon>Bacteria</taxon>
        <taxon>Bacillati</taxon>
        <taxon>Actinomycetota</taxon>
        <taxon>Actinomycetes</taxon>
        <taxon>Kitasatosporales</taxon>
        <taxon>Streptomycetaceae</taxon>
        <taxon>Streptomyces</taxon>
    </lineage>
</organism>
<evidence type="ECO:0000313" key="2">
    <source>
        <dbReference type="EMBL" id="OEV11102.1"/>
    </source>
</evidence>
<reference evidence="2 3" key="1">
    <citation type="journal article" date="2016" name="Front. Microbiol.">
        <title>Comparative Genomics Analysis of Streptomyces Species Reveals Their Adaptation to the Marine Environment and Their Diversity at the Genomic Level.</title>
        <authorList>
            <person name="Tian X."/>
            <person name="Zhang Z."/>
            <person name="Yang T."/>
            <person name="Chen M."/>
            <person name="Li J."/>
            <person name="Chen F."/>
            <person name="Yang J."/>
            <person name="Li W."/>
            <person name="Zhang B."/>
            <person name="Zhang Z."/>
            <person name="Wu J."/>
            <person name="Zhang C."/>
            <person name="Long L."/>
            <person name="Xiao J."/>
        </authorList>
    </citation>
    <scope>NUCLEOTIDE SEQUENCE [LARGE SCALE GENOMIC DNA]</scope>
    <source>
        <strain evidence="2 3">SCSIO 10429</strain>
    </source>
</reference>
<gene>
    <name evidence="2" type="ORF">AN218_14570</name>
</gene>
<dbReference type="AlphaFoldDB" id="A0A1E7L4J2"/>
<comment type="caution">
    <text evidence="2">The sequence shown here is derived from an EMBL/GenBank/DDBJ whole genome shotgun (WGS) entry which is preliminary data.</text>
</comment>
<dbReference type="InterPro" id="IPR000157">
    <property type="entry name" value="TIR_dom"/>
</dbReference>
<sequence>MARPKIFISHSSGKCGDEGCECAAYRDALAAHLEELGCDTVVDRDVLRGGDEWHRKLMVELLRSQGAVVLLSRHALDSYHVMEEALLANALREANQQRFLLLPVVLPGVRRADLQGSRLDGIGLGRLDMVDWSPAAGPAVPPPEVAGIVRPLVERHGALPHPRVTEYVASRIEGLSDHALRQVAQELGVDVIAYARDHTDYVVSTGLLSERPVDGIGAYCAMRKALTRLLPLLTDREHRRDVVDVVVPFARVPGRAAEQLRTLSDTVPSGRIALLEARKVRTAQMYVRRASEDPQPWRCHVAVPSPELDFVDSLVEDVGDYLAEHLCYGVHDKDVLRRALAQAEDERGGPVTILLNVRPDDELVRRLLAEFPQLLFLFAHDQVGAGAAGHALLEPLSWEPEMDMLRTHEEFSR</sequence>
<evidence type="ECO:0000313" key="3">
    <source>
        <dbReference type="Proteomes" id="UP000176005"/>
    </source>
</evidence>
<dbReference type="SMART" id="SM00255">
    <property type="entry name" value="TIR"/>
    <property type="match status" value="1"/>
</dbReference>
<dbReference type="EMBL" id="LJGW01000249">
    <property type="protein sequence ID" value="OEV11102.1"/>
    <property type="molecule type" value="Genomic_DNA"/>
</dbReference>
<evidence type="ECO:0000259" key="1">
    <source>
        <dbReference type="SMART" id="SM00255"/>
    </source>
</evidence>
<keyword evidence="3" id="KW-1185">Reference proteome</keyword>
<feature type="domain" description="TIR" evidence="1">
    <location>
        <begin position="3"/>
        <end position="137"/>
    </location>
</feature>
<dbReference type="InterPro" id="IPR035897">
    <property type="entry name" value="Toll_tir_struct_dom_sf"/>
</dbReference>
<protein>
    <recommendedName>
        <fullName evidence="1">TIR domain-containing protein</fullName>
    </recommendedName>
</protein>
<dbReference type="Pfam" id="PF13676">
    <property type="entry name" value="TIR_2"/>
    <property type="match status" value="1"/>
</dbReference>
<dbReference type="SUPFAM" id="SSF52200">
    <property type="entry name" value="Toll/Interleukin receptor TIR domain"/>
    <property type="match status" value="1"/>
</dbReference>
<accession>A0A1E7L4J2</accession>